<dbReference type="Proteomes" id="UP000229111">
    <property type="component" value="Unassembled WGS sequence"/>
</dbReference>
<keyword evidence="1" id="KW-0472">Membrane</keyword>
<gene>
    <name evidence="2" type="ORF">CTI16_09575</name>
</gene>
<dbReference type="EMBL" id="PEKM01000002">
    <property type="protein sequence ID" value="PIK17256.1"/>
    <property type="molecule type" value="Genomic_DNA"/>
</dbReference>
<keyword evidence="1" id="KW-1133">Transmembrane helix</keyword>
<proteinExistence type="predicted"/>
<sequence>MVFLPPMRLGFCCLKYNGLHAPRHKKWVSETLLGITTFGYLFYIIVIIPANKYLKVGKTVDFLQK</sequence>
<feature type="transmembrane region" description="Helical" evidence="1">
    <location>
        <begin position="32"/>
        <end position="50"/>
    </location>
</feature>
<reference evidence="2 3" key="1">
    <citation type="submission" date="2017-11" db="EMBL/GenBank/DDBJ databases">
        <title>Genome sequencing of Prevotella intermedia KCOM 1101.</title>
        <authorList>
            <person name="Kook J.-K."/>
            <person name="Park S.-N."/>
            <person name="Lim Y.K."/>
        </authorList>
    </citation>
    <scope>NUCLEOTIDE SEQUENCE [LARGE SCALE GENOMIC DNA]</scope>
    <source>
        <strain evidence="2 3">KCOM 1101</strain>
    </source>
</reference>
<dbReference type="AlphaFoldDB" id="A0AAJ3RIB1"/>
<evidence type="ECO:0000256" key="1">
    <source>
        <dbReference type="SAM" id="Phobius"/>
    </source>
</evidence>
<protein>
    <submittedName>
        <fullName evidence="2">Uncharacterized protein</fullName>
    </submittedName>
</protein>
<accession>A0AAJ3RIB1</accession>
<comment type="caution">
    <text evidence="2">The sequence shown here is derived from an EMBL/GenBank/DDBJ whole genome shotgun (WGS) entry which is preliminary data.</text>
</comment>
<evidence type="ECO:0000313" key="3">
    <source>
        <dbReference type="Proteomes" id="UP000229111"/>
    </source>
</evidence>
<keyword evidence="1" id="KW-0812">Transmembrane</keyword>
<name>A0AAJ3RIB1_PREIN</name>
<organism evidence="2 3">
    <name type="scientific">Prevotella intermedia</name>
    <dbReference type="NCBI Taxonomy" id="28131"/>
    <lineage>
        <taxon>Bacteria</taxon>
        <taxon>Pseudomonadati</taxon>
        <taxon>Bacteroidota</taxon>
        <taxon>Bacteroidia</taxon>
        <taxon>Bacteroidales</taxon>
        <taxon>Prevotellaceae</taxon>
        <taxon>Prevotella</taxon>
    </lineage>
</organism>
<evidence type="ECO:0000313" key="2">
    <source>
        <dbReference type="EMBL" id="PIK17256.1"/>
    </source>
</evidence>